<dbReference type="InParanoid" id="H1Z0B6"/>
<feature type="transmembrane region" description="Helical" evidence="1">
    <location>
        <begin position="61"/>
        <end position="83"/>
    </location>
</feature>
<keyword evidence="1" id="KW-0472">Membrane</keyword>
<name>H1Z0B6_9EURY</name>
<dbReference type="HOGENOM" id="CLU_1691562_0_0_2"/>
<keyword evidence="3" id="KW-1185">Reference proteome</keyword>
<dbReference type="AlphaFoldDB" id="H1Z0B6"/>
<evidence type="ECO:0000313" key="3">
    <source>
        <dbReference type="Proteomes" id="UP000005741"/>
    </source>
</evidence>
<protein>
    <submittedName>
        <fullName evidence="2">Uncharacterized protein</fullName>
    </submittedName>
</protein>
<evidence type="ECO:0000256" key="1">
    <source>
        <dbReference type="SAM" id="Phobius"/>
    </source>
</evidence>
<organism evidence="2 3">
    <name type="scientific">Methanoplanus limicola DSM 2279</name>
    <dbReference type="NCBI Taxonomy" id="937775"/>
    <lineage>
        <taxon>Archaea</taxon>
        <taxon>Methanobacteriati</taxon>
        <taxon>Methanobacteriota</taxon>
        <taxon>Stenosarchaea group</taxon>
        <taxon>Methanomicrobia</taxon>
        <taxon>Methanomicrobiales</taxon>
        <taxon>Methanomicrobiaceae</taxon>
        <taxon>Methanoplanus</taxon>
    </lineage>
</organism>
<dbReference type="STRING" id="937775.Metlim_0236"/>
<dbReference type="Proteomes" id="UP000005741">
    <property type="component" value="Chromosome"/>
</dbReference>
<accession>H1Z0B6</accession>
<proteinExistence type="predicted"/>
<gene>
    <name evidence="2" type="ORF">Metlim_0236</name>
</gene>
<reference evidence="2 3" key="1">
    <citation type="submission" date="2011-10" db="EMBL/GenBank/DDBJ databases">
        <title>The Improved High-Quality Draft genome of Methanoplanus limicola DSM 2279.</title>
        <authorList>
            <consortium name="US DOE Joint Genome Institute (JGI-PGF)"/>
            <person name="Lucas S."/>
            <person name="Copeland A."/>
            <person name="Lapidus A."/>
            <person name="Glavina del Rio T."/>
            <person name="Dalin E."/>
            <person name="Tice H."/>
            <person name="Bruce D."/>
            <person name="Goodwin L."/>
            <person name="Pitluck S."/>
            <person name="Peters L."/>
            <person name="Mikhailova N."/>
            <person name="Lu M."/>
            <person name="Kyrpides N."/>
            <person name="Mavromatis K."/>
            <person name="Ivanova N."/>
            <person name="Markowitz V."/>
            <person name="Cheng J.-F."/>
            <person name="Hugenholtz P."/>
            <person name="Woyke T."/>
            <person name="Wu D."/>
            <person name="Wirth R."/>
            <person name="Brambilla E.-M."/>
            <person name="Klenk H.-P."/>
            <person name="Eisen J.A."/>
        </authorList>
    </citation>
    <scope>NUCLEOTIDE SEQUENCE [LARGE SCALE GENOMIC DNA]</scope>
    <source>
        <strain evidence="2 3">DSM 2279</strain>
    </source>
</reference>
<keyword evidence="1" id="KW-0812">Transmembrane</keyword>
<evidence type="ECO:0000313" key="2">
    <source>
        <dbReference type="EMBL" id="EHQ34383.1"/>
    </source>
</evidence>
<feature type="transmembrane region" description="Helical" evidence="1">
    <location>
        <begin position="28"/>
        <end position="49"/>
    </location>
</feature>
<sequence>MITLKSEILFTLYQNKAENVLRQRNTFLTAYLTTLIAVFIPVLLALGYPELDQLMQLLKNSLTVIFLFSVIVTPVLLSLFWNAKYGEYKHNYMKILIRDIMDNEILISPETPDDYNGAGSFLKEHTLFEKDEIMPILKELYGDIEDDQKNKWHNP</sequence>
<dbReference type="RefSeq" id="WP_004076023.1">
    <property type="nucleotide sequence ID" value="NZ_CM001436.1"/>
</dbReference>
<dbReference type="EMBL" id="CM001436">
    <property type="protein sequence ID" value="EHQ34383.1"/>
    <property type="molecule type" value="Genomic_DNA"/>
</dbReference>
<keyword evidence="1" id="KW-1133">Transmembrane helix</keyword>